<dbReference type="EMBL" id="LJGT01000037">
    <property type="protein sequence ID" value="OEU92093.1"/>
    <property type="molecule type" value="Genomic_DNA"/>
</dbReference>
<dbReference type="Pfam" id="PF03972">
    <property type="entry name" value="MmgE_PrpD_N"/>
    <property type="match status" value="1"/>
</dbReference>
<dbReference type="InterPro" id="IPR045337">
    <property type="entry name" value="MmgE_PrpD_C"/>
</dbReference>
<dbReference type="AlphaFoldDB" id="A0A1E7JT65"/>
<dbReference type="RefSeq" id="WP_070009705.1">
    <property type="nucleotide sequence ID" value="NZ_LJGS01000037.1"/>
</dbReference>
<evidence type="ECO:0000313" key="5">
    <source>
        <dbReference type="Proteomes" id="UP000176087"/>
    </source>
</evidence>
<gene>
    <name evidence="4" type="ORF">AN215_06630</name>
</gene>
<dbReference type="STRING" id="933944.AN215_06630"/>
<dbReference type="SUPFAM" id="SSF103378">
    <property type="entry name" value="2-methylcitrate dehydratase PrpD"/>
    <property type="match status" value="1"/>
</dbReference>
<dbReference type="InterPro" id="IPR045336">
    <property type="entry name" value="MmgE_PrpD_N"/>
</dbReference>
<comment type="similarity">
    <text evidence="1">Belongs to the PrpD family.</text>
</comment>
<dbReference type="Pfam" id="PF19305">
    <property type="entry name" value="MmgE_PrpD_C"/>
    <property type="match status" value="1"/>
</dbReference>
<dbReference type="PANTHER" id="PTHR16943:SF8">
    <property type="entry name" value="2-METHYLCITRATE DEHYDRATASE"/>
    <property type="match status" value="1"/>
</dbReference>
<organism evidence="4 5">
    <name type="scientific">Streptomyces abyssalis</name>
    <dbReference type="NCBI Taxonomy" id="933944"/>
    <lineage>
        <taxon>Bacteria</taxon>
        <taxon>Bacillati</taxon>
        <taxon>Actinomycetota</taxon>
        <taxon>Actinomycetes</taxon>
        <taxon>Kitasatosporales</taxon>
        <taxon>Streptomycetaceae</taxon>
        <taxon>Streptomyces</taxon>
    </lineage>
</organism>
<dbReference type="Proteomes" id="UP000176087">
    <property type="component" value="Unassembled WGS sequence"/>
</dbReference>
<protein>
    <submittedName>
        <fullName evidence="4">2-methylcitrate dehydratase</fullName>
    </submittedName>
</protein>
<dbReference type="InterPro" id="IPR042183">
    <property type="entry name" value="MmgE/PrpD_sf_1"/>
</dbReference>
<dbReference type="PATRIC" id="fig|933944.5.peg.5134"/>
<dbReference type="Gene3D" id="1.10.4100.10">
    <property type="entry name" value="2-methylcitrate dehydratase PrpD"/>
    <property type="match status" value="1"/>
</dbReference>
<evidence type="ECO:0000313" key="4">
    <source>
        <dbReference type="EMBL" id="OEU92093.1"/>
    </source>
</evidence>
<dbReference type="InterPro" id="IPR036148">
    <property type="entry name" value="MmgE/PrpD_sf"/>
</dbReference>
<dbReference type="OrthoDB" id="9797528at2"/>
<evidence type="ECO:0000256" key="1">
    <source>
        <dbReference type="ARBA" id="ARBA00006174"/>
    </source>
</evidence>
<sequence>MIARLADWAAALDPRDADLELARTALVDTAAVTLAAAGEPVAAMTAGLPEPLRWAATGHVLDFDDVHLPSTSHISVVCVSATLACGGGPRAYLAGAGVMARLGTALGWTHYGSGWHTTCTAGAPAAAVAAGVALGLDEDGLRRAMALAVPAAGGVQRAFGTSGKSLQVGFAADAGVRAARLAAAGATADPTALDDWFALVGGESAPEPAGPAVPGGLAVKLHPCCYAMQRPISAARELPGGARPVEGISRITVTTPEAGMQPLIHRRPRTGLEAKFSMEYAVATALLDGFPGMADFTDAAAARPEVRRLLERTEVRVLPDGAAQGLMGGETRVVVERSGGERDEAALELPQGHPQRPATAAELAAKVAACVGEERAAQVAELTWEAAPQLLRDTLPGR</sequence>
<dbReference type="PANTHER" id="PTHR16943">
    <property type="entry name" value="2-METHYLCITRATE DEHYDRATASE-RELATED"/>
    <property type="match status" value="1"/>
</dbReference>
<comment type="caution">
    <text evidence="4">The sequence shown here is derived from an EMBL/GenBank/DDBJ whole genome shotgun (WGS) entry which is preliminary data.</text>
</comment>
<accession>A0A1E7JT65</accession>
<keyword evidence="5" id="KW-1185">Reference proteome</keyword>
<dbReference type="GO" id="GO:0016829">
    <property type="term" value="F:lyase activity"/>
    <property type="evidence" value="ECO:0007669"/>
    <property type="project" value="InterPro"/>
</dbReference>
<reference evidence="4 5" key="1">
    <citation type="journal article" date="2016" name="Front. Microbiol.">
        <title>Comparative Genomics Analysis of Streptomyces Species Reveals Their Adaptation to the Marine Environment and Their Diversity at the Genomic Level.</title>
        <authorList>
            <person name="Tian X."/>
            <person name="Zhang Z."/>
            <person name="Yang T."/>
            <person name="Chen M."/>
            <person name="Li J."/>
            <person name="Chen F."/>
            <person name="Yang J."/>
            <person name="Li W."/>
            <person name="Zhang B."/>
            <person name="Zhang Z."/>
            <person name="Wu J."/>
            <person name="Zhang C."/>
            <person name="Long L."/>
            <person name="Xiao J."/>
        </authorList>
    </citation>
    <scope>NUCLEOTIDE SEQUENCE [LARGE SCALE GENOMIC DNA]</scope>
    <source>
        <strain evidence="4 5">SCSIO 10390</strain>
    </source>
</reference>
<proteinExistence type="inferred from homology"/>
<evidence type="ECO:0000259" key="2">
    <source>
        <dbReference type="Pfam" id="PF03972"/>
    </source>
</evidence>
<feature type="domain" description="MmgE/PrpD N-terminal" evidence="2">
    <location>
        <begin position="56"/>
        <end position="193"/>
    </location>
</feature>
<name>A0A1E7JT65_9ACTN</name>
<dbReference type="Gene3D" id="3.30.1330.120">
    <property type="entry name" value="2-methylcitrate dehydratase PrpD"/>
    <property type="match status" value="1"/>
</dbReference>
<evidence type="ECO:0000259" key="3">
    <source>
        <dbReference type="Pfam" id="PF19305"/>
    </source>
</evidence>
<dbReference type="InterPro" id="IPR005656">
    <property type="entry name" value="MmgE_PrpD"/>
</dbReference>
<dbReference type="InterPro" id="IPR042188">
    <property type="entry name" value="MmgE/PrpD_sf_2"/>
</dbReference>
<feature type="domain" description="MmgE/PrpD C-terminal" evidence="3">
    <location>
        <begin position="222"/>
        <end position="382"/>
    </location>
</feature>